<evidence type="ECO:0000313" key="3">
    <source>
        <dbReference type="EMBL" id="AAK73175.1"/>
    </source>
</evidence>
<accession>Q93LD4</accession>
<organism evidence="3">
    <name type="scientific">Mycobacterium sp. (strain GP1)</name>
    <dbReference type="NCBI Taxonomy" id="106323"/>
    <lineage>
        <taxon>Bacteria</taxon>
        <taxon>Bacillati</taxon>
        <taxon>Actinomycetota</taxon>
        <taxon>Actinomycetes</taxon>
        <taxon>Mycobacteriales</taxon>
        <taxon>Mycobacteriaceae</taxon>
        <taxon>Mycobacterium</taxon>
    </lineage>
</organism>
<proteinExistence type="inferred from homology"/>
<keyword evidence="2" id="KW-0560">Oxidoreductase</keyword>
<name>Q93LD4_MYCSX</name>
<dbReference type="SUPFAM" id="SSF51735">
    <property type="entry name" value="NAD(P)-binding Rossmann-fold domains"/>
    <property type="match status" value="1"/>
</dbReference>
<dbReference type="SMR" id="Q93LD4"/>
<protein>
    <submittedName>
        <fullName evidence="3">Halohydrin dehalogenase HheB</fullName>
    </submittedName>
</protein>
<evidence type="ECO:0000256" key="1">
    <source>
        <dbReference type="ARBA" id="ARBA00006484"/>
    </source>
</evidence>
<reference evidence="3" key="2">
    <citation type="submission" date="2001-07" db="EMBL/GenBank/DDBJ databases">
        <authorList>
            <person name="van Hylckama Vlieg J.E.T."/>
            <person name="Tang L."/>
            <person name="Lutje Spelberg J.H."/>
            <person name="Poelarends G.J."/>
            <person name="Bosma T."/>
            <person name="Smilda T."/>
            <person name="van Merode A.E.J."/>
            <person name="Fraaije M.W."/>
            <person name="Janssen D.B."/>
        </authorList>
    </citation>
    <scope>NUCLEOTIDE SEQUENCE</scope>
    <source>
        <strain evidence="3">GP1</strain>
    </source>
</reference>
<dbReference type="PANTHER" id="PTHR24321:SF8">
    <property type="entry name" value="ESTRADIOL 17-BETA-DEHYDROGENASE 8-RELATED"/>
    <property type="match status" value="1"/>
</dbReference>
<dbReference type="Gene3D" id="3.40.50.720">
    <property type="entry name" value="NAD(P)-binding Rossmann-like Domain"/>
    <property type="match status" value="1"/>
</dbReference>
<dbReference type="PRINTS" id="PR00081">
    <property type="entry name" value="GDHRDH"/>
</dbReference>
<sequence length="235" mass="26192">MANGRKREMANGRLAGKRVLLTNADAYMGEATVQVFEEEGAEVFADHTDLTKVGAAEEVVERAGHIDVLVANFAVDAHFGVTVLETDEELWQTAYETIVHPLHRICRAVLPQFYERNKGKIVVYGSATAMRCHEGALAYSTARFAQRGYVTALGPEAARHNVNVNFIAQHWTQNKEYFWPERIATDEFKEDMARRVPLGRLATAREDALLALFLASDESDFIVGKSIEFDGGWAT</sequence>
<comment type="similarity">
    <text evidence="1">Belongs to the short-chain dehydrogenases/reductases (SDR) family.</text>
</comment>
<reference evidence="3" key="1">
    <citation type="journal article" date="2001" name="J. Bacteriol.">
        <title>Halohydrin dehalogenases are structurally and mechanistically related to short-chain dehydrogenases/reductases.</title>
        <authorList>
            <person name="van Hylckama Vlieg J.E."/>
            <person name="Tang L."/>
            <person name="Lutje Spelberg J.H."/>
            <person name="Smilda T."/>
            <person name="Poelarends G.J."/>
            <person name="Bosma T."/>
            <person name="van Merode A.E."/>
            <person name="Fraaije M.W."/>
            <person name="Janssen D.B."/>
        </authorList>
    </citation>
    <scope>NUCLEOTIDE SEQUENCE</scope>
    <source>
        <strain evidence="3">GP1</strain>
    </source>
</reference>
<gene>
    <name evidence="3" type="primary">hheB</name>
</gene>
<dbReference type="GO" id="GO:0016491">
    <property type="term" value="F:oxidoreductase activity"/>
    <property type="evidence" value="ECO:0007669"/>
    <property type="project" value="UniProtKB-KW"/>
</dbReference>
<dbReference type="InterPro" id="IPR002347">
    <property type="entry name" value="SDR_fam"/>
</dbReference>
<dbReference type="EMBL" id="AY044094">
    <property type="protein sequence ID" value="AAK73175.1"/>
    <property type="molecule type" value="Genomic_DNA"/>
</dbReference>
<dbReference type="AlphaFoldDB" id="Q93LD4"/>
<dbReference type="PANTHER" id="PTHR24321">
    <property type="entry name" value="DEHYDROGENASES, SHORT CHAIN"/>
    <property type="match status" value="1"/>
</dbReference>
<dbReference type="InterPro" id="IPR036291">
    <property type="entry name" value="NAD(P)-bd_dom_sf"/>
</dbReference>
<dbReference type="Pfam" id="PF13561">
    <property type="entry name" value="adh_short_C2"/>
    <property type="match status" value="1"/>
</dbReference>
<evidence type="ECO:0000256" key="2">
    <source>
        <dbReference type="ARBA" id="ARBA00023002"/>
    </source>
</evidence>